<comment type="catalytic activity">
    <reaction evidence="11">
        <text>a tRNA precursor + 2 CTP + ATP = a tRNA with a 3' CCA end + 3 diphosphate</text>
        <dbReference type="Rhea" id="RHEA:14433"/>
        <dbReference type="Rhea" id="RHEA-COMP:10465"/>
        <dbReference type="Rhea" id="RHEA-COMP:10468"/>
        <dbReference type="ChEBI" id="CHEBI:30616"/>
        <dbReference type="ChEBI" id="CHEBI:33019"/>
        <dbReference type="ChEBI" id="CHEBI:37563"/>
        <dbReference type="ChEBI" id="CHEBI:74896"/>
        <dbReference type="ChEBI" id="CHEBI:83071"/>
        <dbReference type="EC" id="2.7.7.72"/>
    </reaction>
</comment>
<keyword evidence="16" id="KW-1185">Reference proteome</keyword>
<feature type="binding site" evidence="11">
    <location>
        <position position="30"/>
    </location>
    <ligand>
        <name>ATP</name>
        <dbReference type="ChEBI" id="CHEBI:30616"/>
    </ligand>
</feature>
<dbReference type="HAMAP" id="MF_01263">
    <property type="entry name" value="CCA_bact_type3"/>
    <property type="match status" value="1"/>
</dbReference>
<dbReference type="GO" id="GO:0042245">
    <property type="term" value="P:RNA repair"/>
    <property type="evidence" value="ECO:0007669"/>
    <property type="project" value="UniProtKB-KW"/>
</dbReference>
<dbReference type="InterPro" id="IPR032828">
    <property type="entry name" value="PolyA_RNA-bd"/>
</dbReference>
<keyword evidence="10 11" id="KW-0694">RNA-binding</keyword>
<accession>A0A443IRY4</accession>
<name>A0A443IRY4_9BACI</name>
<evidence type="ECO:0000256" key="9">
    <source>
        <dbReference type="ARBA" id="ARBA00022842"/>
    </source>
</evidence>
<gene>
    <name evidence="11" type="primary">cca</name>
    <name evidence="15" type="ORF">D4N35_009990</name>
</gene>
<evidence type="ECO:0000313" key="16">
    <source>
        <dbReference type="Proteomes" id="UP000273811"/>
    </source>
</evidence>
<evidence type="ECO:0000256" key="11">
    <source>
        <dbReference type="HAMAP-Rule" id="MF_01263"/>
    </source>
</evidence>
<dbReference type="AlphaFoldDB" id="A0A443IRY4"/>
<feature type="binding site" evidence="11">
    <location>
        <position position="27"/>
    </location>
    <ligand>
        <name>CTP</name>
        <dbReference type="ChEBI" id="CHEBI:37563"/>
    </ligand>
</feature>
<proteinExistence type="inferred from homology"/>
<keyword evidence="3 11" id="KW-0819">tRNA processing</keyword>
<dbReference type="Gene3D" id="1.10.110.30">
    <property type="match status" value="1"/>
</dbReference>
<dbReference type="Pfam" id="PF12627">
    <property type="entry name" value="PolyA_pol_RNAbd"/>
    <property type="match status" value="1"/>
</dbReference>
<dbReference type="GO" id="GO:0160016">
    <property type="term" value="F:CCACCA tRNA nucleotidyltransferase activity"/>
    <property type="evidence" value="ECO:0007669"/>
    <property type="project" value="RHEA"/>
</dbReference>
<keyword evidence="2 11" id="KW-0808">Transferase</keyword>
<evidence type="ECO:0000313" key="15">
    <source>
        <dbReference type="EMBL" id="RWR10418.1"/>
    </source>
</evidence>
<feature type="binding site" evidence="11">
    <location>
        <position position="163"/>
    </location>
    <ligand>
        <name>CTP</name>
        <dbReference type="ChEBI" id="CHEBI:37563"/>
    </ligand>
</feature>
<feature type="binding site" evidence="11">
    <location>
        <position position="111"/>
    </location>
    <ligand>
        <name>ATP</name>
        <dbReference type="ChEBI" id="CHEBI:30616"/>
    </ligand>
</feature>
<evidence type="ECO:0000256" key="6">
    <source>
        <dbReference type="ARBA" id="ARBA00022741"/>
    </source>
</evidence>
<keyword evidence="7 11" id="KW-0692">RNA repair</keyword>
<feature type="domain" description="CCA-adding enzyme C-terminal" evidence="14">
    <location>
        <begin position="246"/>
        <end position="390"/>
    </location>
</feature>
<comment type="caution">
    <text evidence="15">The sequence shown here is derived from an EMBL/GenBank/DDBJ whole genome shotgun (WGS) entry which is preliminary data.</text>
</comment>
<evidence type="ECO:0000256" key="5">
    <source>
        <dbReference type="ARBA" id="ARBA00022723"/>
    </source>
</evidence>
<reference evidence="15" key="1">
    <citation type="submission" date="2018-12" db="EMBL/GenBank/DDBJ databases">
        <authorList>
            <person name="Sun L."/>
            <person name="Chen Z."/>
        </authorList>
    </citation>
    <scope>NUCLEOTIDE SEQUENCE [LARGE SCALE GENOMIC DNA]</scope>
    <source>
        <strain evidence="15">DSM 16012</strain>
    </source>
</reference>
<comment type="cofactor">
    <cofactor evidence="1 11">
        <name>Mg(2+)</name>
        <dbReference type="ChEBI" id="CHEBI:18420"/>
    </cofactor>
</comment>
<feature type="binding site" evidence="11">
    <location>
        <position position="157"/>
    </location>
    <ligand>
        <name>CTP</name>
        <dbReference type="ChEBI" id="CHEBI:37563"/>
    </ligand>
</feature>
<sequence>MKEPFLSALPIIEDIQEAGYEAYFVGGSVRDFLLGKDIHDVDIATSATPAELKAIFPKTVDVGIAHGTIIVIRNGQGFEVTTYRTETEYKDYRRPESVSFVRQLTEDLKRRDFTMNAIAMDKNGSLVDPFDGQKALKDKVIETVGSADERFQEDALRLMRAVRFVSQLGFRLEPETEKAIEVHAHLLQHIALERVMSEMVKMLDGPHKAEAFQILLKSGLYQYLPSLFSERDVLLTSLDYGVSTLNENQMWLLALHFSNTADSAGQLKKWKLPAKKIKALVRALDFLKQRIDHDWTAYHLFTAGRDSAVLVETVYQVIQHRPADSFVKRINDNFDKLAIKARDQLAVTGDDLLIWADAPGGPWVKELLESIIKAVLDGAVANDKQEIRRWIKTCGLL</sequence>
<comment type="function">
    <text evidence="11">Catalyzes the addition and repair of the essential 3'-terminal CCA sequence in tRNAs without using a nucleic acid template. Adds these three nucleotides in the order of C, C, and A to the tRNA nucleotide-73, using CTP and ATP as substrates and producing inorganic pyrophosphate. tRNA 3'-terminal CCA addition is required both for tRNA processing and repair. Also involved in tRNA surveillance by mediating tandem CCA addition to generate a CCACCA at the 3' terminus of unstable tRNAs. While stable tRNAs receive only 3'-terminal CCA, unstable tRNAs are marked with CCACCA and rapidly degraded.</text>
</comment>
<dbReference type="Gene3D" id="3.30.460.10">
    <property type="entry name" value="Beta Polymerase, domain 2"/>
    <property type="match status" value="1"/>
</dbReference>
<keyword evidence="4 11" id="KW-0548">Nucleotidyltransferase</keyword>
<dbReference type="PANTHER" id="PTHR46173:SF1">
    <property type="entry name" value="CCA TRNA NUCLEOTIDYLTRANSFERASE 1, MITOCHONDRIAL"/>
    <property type="match status" value="1"/>
</dbReference>
<comment type="subunit">
    <text evidence="11">Homodimer.</text>
</comment>
<dbReference type="GO" id="GO:0000287">
    <property type="term" value="F:magnesium ion binding"/>
    <property type="evidence" value="ECO:0007669"/>
    <property type="project" value="UniProtKB-UniRule"/>
</dbReference>
<protein>
    <recommendedName>
        <fullName evidence="11">CCA-adding enzyme</fullName>
        <ecNumber evidence="11">2.7.7.72</ecNumber>
    </recommendedName>
    <alternativeName>
        <fullName evidence="11">CCA tRNA nucleotidyltransferase</fullName>
    </alternativeName>
    <alternativeName>
        <fullName evidence="11">tRNA CCA-pyrophosphorylase</fullName>
    </alternativeName>
    <alternativeName>
        <fullName evidence="11">tRNA adenylyl-/cytidylyl- transferase</fullName>
    </alternativeName>
    <alternativeName>
        <fullName evidence="11">tRNA nucleotidyltransferase</fullName>
    </alternativeName>
    <alternativeName>
        <fullName evidence="11">tRNA-NT</fullName>
    </alternativeName>
</protein>
<dbReference type="CDD" id="cd05398">
    <property type="entry name" value="NT_ClassII-CCAase"/>
    <property type="match status" value="1"/>
</dbReference>
<keyword evidence="6 11" id="KW-0547">Nucleotide-binding</keyword>
<feature type="binding site" evidence="11">
    <location>
        <position position="154"/>
    </location>
    <ligand>
        <name>ATP</name>
        <dbReference type="ChEBI" id="CHEBI:30616"/>
    </ligand>
</feature>
<dbReference type="GO" id="GO:0000049">
    <property type="term" value="F:tRNA binding"/>
    <property type="evidence" value="ECO:0007669"/>
    <property type="project" value="UniProtKB-UniRule"/>
</dbReference>
<evidence type="ECO:0000259" key="14">
    <source>
        <dbReference type="Pfam" id="PF13735"/>
    </source>
</evidence>
<dbReference type="InterPro" id="IPR002646">
    <property type="entry name" value="PolA_pol_head_dom"/>
</dbReference>
<dbReference type="Pfam" id="PF01743">
    <property type="entry name" value="PolyA_pol"/>
    <property type="match status" value="1"/>
</dbReference>
<evidence type="ECO:0000256" key="3">
    <source>
        <dbReference type="ARBA" id="ARBA00022694"/>
    </source>
</evidence>
<dbReference type="Gene3D" id="1.10.246.80">
    <property type="match status" value="1"/>
</dbReference>
<evidence type="ECO:0000256" key="8">
    <source>
        <dbReference type="ARBA" id="ARBA00022840"/>
    </source>
</evidence>
<feature type="domain" description="Poly A polymerase head" evidence="12">
    <location>
        <begin position="22"/>
        <end position="141"/>
    </location>
</feature>
<dbReference type="RefSeq" id="WP_120073054.1">
    <property type="nucleotide sequence ID" value="NZ_CP126113.1"/>
</dbReference>
<dbReference type="OrthoDB" id="9805698at2"/>
<dbReference type="Proteomes" id="UP000273811">
    <property type="component" value="Unassembled WGS sequence"/>
</dbReference>
<evidence type="ECO:0000256" key="10">
    <source>
        <dbReference type="ARBA" id="ARBA00022884"/>
    </source>
</evidence>
<evidence type="ECO:0000259" key="13">
    <source>
        <dbReference type="Pfam" id="PF12627"/>
    </source>
</evidence>
<comment type="miscellaneous">
    <text evidence="11">A single active site specifically recognizes both ATP and CTP and is responsible for their addition.</text>
</comment>
<dbReference type="Pfam" id="PF13735">
    <property type="entry name" value="tRNA_NucTran2_2"/>
    <property type="match status" value="1"/>
</dbReference>
<dbReference type="InterPro" id="IPR023068">
    <property type="entry name" value="CCA-adding_enz_firmicutes"/>
</dbReference>
<dbReference type="GO" id="GO:0005524">
    <property type="term" value="F:ATP binding"/>
    <property type="evidence" value="ECO:0007669"/>
    <property type="project" value="UniProtKB-UniRule"/>
</dbReference>
<dbReference type="InterPro" id="IPR050264">
    <property type="entry name" value="Bact_CCA-adding_enz_type3_sf"/>
</dbReference>
<evidence type="ECO:0000256" key="2">
    <source>
        <dbReference type="ARBA" id="ARBA00022679"/>
    </source>
</evidence>
<feature type="binding site" evidence="11">
    <location>
        <position position="40"/>
    </location>
    <ligand>
        <name>Mg(2+)</name>
        <dbReference type="ChEBI" id="CHEBI:18420"/>
    </ligand>
</feature>
<dbReference type="GO" id="GO:0001680">
    <property type="term" value="P:tRNA 3'-terminal CCA addition"/>
    <property type="evidence" value="ECO:0007669"/>
    <property type="project" value="UniProtKB-UniRule"/>
</dbReference>
<dbReference type="EC" id="2.7.7.72" evidence="11"/>
<evidence type="ECO:0000256" key="4">
    <source>
        <dbReference type="ARBA" id="ARBA00022695"/>
    </source>
</evidence>
<dbReference type="NCBIfam" id="NF009814">
    <property type="entry name" value="PRK13299.1"/>
    <property type="match status" value="1"/>
</dbReference>
<comment type="catalytic activity">
    <reaction evidence="11">
        <text>a tRNA with a 3' CCA end + 2 CTP + ATP = a tRNA with a 3' CCACCA end + 3 diphosphate</text>
        <dbReference type="Rhea" id="RHEA:76235"/>
        <dbReference type="Rhea" id="RHEA-COMP:10468"/>
        <dbReference type="Rhea" id="RHEA-COMP:18655"/>
        <dbReference type="ChEBI" id="CHEBI:30616"/>
        <dbReference type="ChEBI" id="CHEBI:33019"/>
        <dbReference type="ChEBI" id="CHEBI:37563"/>
        <dbReference type="ChEBI" id="CHEBI:83071"/>
        <dbReference type="ChEBI" id="CHEBI:195187"/>
    </reaction>
</comment>
<feature type="binding site" evidence="11">
    <location>
        <position position="111"/>
    </location>
    <ligand>
        <name>CTP</name>
        <dbReference type="ChEBI" id="CHEBI:37563"/>
    </ligand>
</feature>
<feature type="binding site" evidence="11">
    <location>
        <position position="42"/>
    </location>
    <ligand>
        <name>Mg(2+)</name>
        <dbReference type="ChEBI" id="CHEBI:18420"/>
    </ligand>
</feature>
<dbReference type="GO" id="GO:0004810">
    <property type="term" value="F:CCA tRNA nucleotidyltransferase activity"/>
    <property type="evidence" value="ECO:0007669"/>
    <property type="project" value="UniProtKB-UniRule"/>
</dbReference>
<keyword evidence="8 11" id="KW-0067">ATP-binding</keyword>
<dbReference type="Gene3D" id="1.20.58.560">
    <property type="match status" value="1"/>
</dbReference>
<keyword evidence="5 11" id="KW-0479">Metal-binding</keyword>
<dbReference type="SUPFAM" id="SSF81891">
    <property type="entry name" value="Poly A polymerase C-terminal region-like"/>
    <property type="match status" value="1"/>
</dbReference>
<feature type="binding site" evidence="11">
    <location>
        <position position="160"/>
    </location>
    <ligand>
        <name>ATP</name>
        <dbReference type="ChEBI" id="CHEBI:30616"/>
    </ligand>
</feature>
<feature type="domain" description="tRNA nucleotidyltransferase/poly(A) polymerase RNA and SrmB- binding" evidence="13">
    <location>
        <begin position="169"/>
        <end position="227"/>
    </location>
</feature>
<organism evidence="15 16">
    <name type="scientific">Siminovitchia fortis</name>
    <dbReference type="NCBI Taxonomy" id="254758"/>
    <lineage>
        <taxon>Bacteria</taxon>
        <taxon>Bacillati</taxon>
        <taxon>Bacillota</taxon>
        <taxon>Bacilli</taxon>
        <taxon>Bacillales</taxon>
        <taxon>Bacillaceae</taxon>
        <taxon>Siminovitchia</taxon>
    </lineage>
</organism>
<evidence type="ECO:0000259" key="12">
    <source>
        <dbReference type="Pfam" id="PF01743"/>
    </source>
</evidence>
<feature type="binding site" evidence="11">
    <location>
        <position position="154"/>
    </location>
    <ligand>
        <name>CTP</name>
        <dbReference type="ChEBI" id="CHEBI:37563"/>
    </ligand>
</feature>
<dbReference type="InterPro" id="IPR043519">
    <property type="entry name" value="NT_sf"/>
</dbReference>
<dbReference type="PANTHER" id="PTHR46173">
    <property type="entry name" value="CCA TRNA NUCLEOTIDYLTRANSFERASE 1, MITOCHONDRIAL"/>
    <property type="match status" value="1"/>
</dbReference>
<comment type="similarity">
    <text evidence="11">Belongs to the tRNA nucleotidyltransferase/poly(A) polymerase family. Bacterial CCA-adding enzyme type 3 subfamily.</text>
</comment>
<feature type="binding site" evidence="11">
    <location>
        <position position="27"/>
    </location>
    <ligand>
        <name>ATP</name>
        <dbReference type="ChEBI" id="CHEBI:30616"/>
    </ligand>
</feature>
<evidence type="ECO:0000256" key="7">
    <source>
        <dbReference type="ARBA" id="ARBA00022800"/>
    </source>
</evidence>
<dbReference type="EMBL" id="QYTU02000019">
    <property type="protein sequence ID" value="RWR10418.1"/>
    <property type="molecule type" value="Genomic_DNA"/>
</dbReference>
<dbReference type="InterPro" id="IPR032810">
    <property type="entry name" value="CCA-adding_enz_C"/>
</dbReference>
<evidence type="ECO:0000256" key="1">
    <source>
        <dbReference type="ARBA" id="ARBA00001946"/>
    </source>
</evidence>
<feature type="binding site" evidence="11">
    <location>
        <position position="163"/>
    </location>
    <ligand>
        <name>ATP</name>
        <dbReference type="ChEBI" id="CHEBI:30616"/>
    </ligand>
</feature>
<feature type="binding site" evidence="11">
    <location>
        <position position="157"/>
    </location>
    <ligand>
        <name>ATP</name>
        <dbReference type="ChEBI" id="CHEBI:30616"/>
    </ligand>
</feature>
<feature type="binding site" evidence="11">
    <location>
        <position position="30"/>
    </location>
    <ligand>
        <name>CTP</name>
        <dbReference type="ChEBI" id="CHEBI:37563"/>
    </ligand>
</feature>
<dbReference type="SUPFAM" id="SSF81301">
    <property type="entry name" value="Nucleotidyltransferase"/>
    <property type="match status" value="1"/>
</dbReference>
<keyword evidence="9 11" id="KW-0460">Magnesium</keyword>
<feature type="binding site" evidence="11">
    <location>
        <position position="160"/>
    </location>
    <ligand>
        <name>CTP</name>
        <dbReference type="ChEBI" id="CHEBI:37563"/>
    </ligand>
</feature>